<dbReference type="AlphaFoldDB" id="A0AAW4VV67"/>
<dbReference type="GO" id="GO:0030313">
    <property type="term" value="C:cell envelope"/>
    <property type="evidence" value="ECO:0007669"/>
    <property type="project" value="UniProtKB-SubCell"/>
</dbReference>
<gene>
    <name evidence="6" type="ORF">LKD22_06635</name>
</gene>
<dbReference type="RefSeq" id="WP_227600618.1">
    <property type="nucleotide sequence ID" value="NZ_DBFYXB010000036.1"/>
</dbReference>
<dbReference type="EMBL" id="JAJEPX010000016">
    <property type="protein sequence ID" value="MCC2176802.1"/>
    <property type="molecule type" value="Genomic_DNA"/>
</dbReference>
<dbReference type="GO" id="GO:0030246">
    <property type="term" value="F:carbohydrate binding"/>
    <property type="evidence" value="ECO:0007669"/>
    <property type="project" value="UniProtKB-ARBA"/>
</dbReference>
<evidence type="ECO:0000256" key="2">
    <source>
        <dbReference type="ARBA" id="ARBA00007639"/>
    </source>
</evidence>
<comment type="subcellular location">
    <subcellularLocation>
        <location evidence="1">Cell envelope</location>
    </subcellularLocation>
</comment>
<keyword evidence="3 4" id="KW-0732">Signal</keyword>
<reference evidence="6 7" key="1">
    <citation type="submission" date="2021-10" db="EMBL/GenBank/DDBJ databases">
        <title>Anaerobic single-cell dispensing facilitates the cultivation of human gut bacteria.</title>
        <authorList>
            <person name="Afrizal A."/>
        </authorList>
    </citation>
    <scope>NUCLEOTIDE SEQUENCE [LARGE SCALE GENOMIC DNA]</scope>
    <source>
        <strain evidence="6 7">CLA-AA-H270</strain>
    </source>
</reference>
<dbReference type="PROSITE" id="PS51257">
    <property type="entry name" value="PROKAR_LIPOPROTEIN"/>
    <property type="match status" value="1"/>
</dbReference>
<evidence type="ECO:0000256" key="1">
    <source>
        <dbReference type="ARBA" id="ARBA00004196"/>
    </source>
</evidence>
<comment type="caution">
    <text evidence="6">The sequence shown here is derived from an EMBL/GenBank/DDBJ whole genome shotgun (WGS) entry which is preliminary data.</text>
</comment>
<evidence type="ECO:0000256" key="4">
    <source>
        <dbReference type="SAM" id="SignalP"/>
    </source>
</evidence>
<feature type="signal peptide" evidence="4">
    <location>
        <begin position="1"/>
        <end position="20"/>
    </location>
</feature>
<evidence type="ECO:0000259" key="5">
    <source>
        <dbReference type="Pfam" id="PF13407"/>
    </source>
</evidence>
<accession>A0AAW4VV67</accession>
<dbReference type="InterPro" id="IPR025997">
    <property type="entry name" value="SBP_2_dom"/>
</dbReference>
<feature type="chain" id="PRO_5043543092" evidence="4">
    <location>
        <begin position="21"/>
        <end position="337"/>
    </location>
</feature>
<dbReference type="CDD" id="cd01536">
    <property type="entry name" value="PBP1_ABC_sugar_binding-like"/>
    <property type="match status" value="1"/>
</dbReference>
<evidence type="ECO:0000313" key="6">
    <source>
        <dbReference type="EMBL" id="MCC2176802.1"/>
    </source>
</evidence>
<dbReference type="Proteomes" id="UP001298753">
    <property type="component" value="Unassembled WGS sequence"/>
</dbReference>
<evidence type="ECO:0000256" key="3">
    <source>
        <dbReference type="ARBA" id="ARBA00022729"/>
    </source>
</evidence>
<proteinExistence type="inferred from homology"/>
<dbReference type="PANTHER" id="PTHR46847">
    <property type="entry name" value="D-ALLOSE-BINDING PERIPLASMIC PROTEIN-RELATED"/>
    <property type="match status" value="1"/>
</dbReference>
<feature type="domain" description="Periplasmic binding protein" evidence="5">
    <location>
        <begin position="46"/>
        <end position="306"/>
    </location>
</feature>
<name>A0AAW4VV67_9FIRM</name>
<dbReference type="InterPro" id="IPR028082">
    <property type="entry name" value="Peripla_BP_I"/>
</dbReference>
<sequence length="337" mass="34803">MKKKLLAMTLASAMCVGMLAGCGGGSSASTDSGDSGASSSGDAYNISVIVKLTDGHFNKVMAGAKAYADEHDNVNVDIQSPTSATSYDEQVNMIETSLGNPSIDALVLAPLQSDSASTLVANTDKVVIALDTDFTSDKKLAFVGTGNKDAAKSGAVAAVEAAKAKGIDKPTVLVVTGVQGDETHEARLAGYKEGVEEAGGEVVEVQYCDGLAEKAATAMESVMQMYPDGIDIVLSSNDDMAMSVVKIIKDSGNAKYADTIVCGFDGNTSAISAIKDGTLGMDIAQLGYDMGYKAVEAAVKALEGEQVDSFIDSGSKVVDSTNCDEYIDDMKAKGLWE</sequence>
<dbReference type="PANTHER" id="PTHR46847:SF1">
    <property type="entry name" value="D-ALLOSE-BINDING PERIPLASMIC PROTEIN-RELATED"/>
    <property type="match status" value="1"/>
</dbReference>
<comment type="similarity">
    <text evidence="2">Belongs to the bacterial solute-binding protein 2 family.</text>
</comment>
<keyword evidence="7" id="KW-1185">Reference proteome</keyword>
<organism evidence="6 7">
    <name type="scientific">Agathobaculum butyriciproducens</name>
    <dbReference type="NCBI Taxonomy" id="1628085"/>
    <lineage>
        <taxon>Bacteria</taxon>
        <taxon>Bacillati</taxon>
        <taxon>Bacillota</taxon>
        <taxon>Clostridia</taxon>
        <taxon>Eubacteriales</taxon>
        <taxon>Butyricicoccaceae</taxon>
        <taxon>Agathobaculum</taxon>
    </lineage>
</organism>
<evidence type="ECO:0000313" key="7">
    <source>
        <dbReference type="Proteomes" id="UP001298753"/>
    </source>
</evidence>
<protein>
    <submittedName>
        <fullName evidence="6">Sugar ABC transporter substrate-binding protein</fullName>
    </submittedName>
</protein>
<dbReference type="Gene3D" id="3.40.50.2300">
    <property type="match status" value="2"/>
</dbReference>
<dbReference type="Pfam" id="PF13407">
    <property type="entry name" value="Peripla_BP_4"/>
    <property type="match status" value="1"/>
</dbReference>
<dbReference type="SUPFAM" id="SSF53822">
    <property type="entry name" value="Periplasmic binding protein-like I"/>
    <property type="match status" value="1"/>
</dbReference>